<dbReference type="PROSITE" id="PS00616">
    <property type="entry name" value="HIS_ACID_PHOSPHAT_1"/>
    <property type="match status" value="1"/>
</dbReference>
<evidence type="ECO:0000256" key="1">
    <source>
        <dbReference type="ARBA" id="ARBA00005375"/>
    </source>
</evidence>
<name>A0ABY0H0A3_9PEZI</name>
<evidence type="ECO:0000313" key="6">
    <source>
        <dbReference type="Proteomes" id="UP000294003"/>
    </source>
</evidence>
<dbReference type="Proteomes" id="UP000294003">
    <property type="component" value="Unassembled WGS sequence"/>
</dbReference>
<organism evidence="5 6">
    <name type="scientific">Monosporascus cannonballus</name>
    <dbReference type="NCBI Taxonomy" id="155416"/>
    <lineage>
        <taxon>Eukaryota</taxon>
        <taxon>Fungi</taxon>
        <taxon>Dikarya</taxon>
        <taxon>Ascomycota</taxon>
        <taxon>Pezizomycotina</taxon>
        <taxon>Sordariomycetes</taxon>
        <taxon>Xylariomycetidae</taxon>
        <taxon>Xylariales</taxon>
        <taxon>Xylariales incertae sedis</taxon>
        <taxon>Monosporascus</taxon>
    </lineage>
</organism>
<proteinExistence type="inferred from homology"/>
<dbReference type="EC" id="3.1.3.8" evidence="2"/>
<feature type="compositionally biased region" description="Basic and acidic residues" evidence="4">
    <location>
        <begin position="456"/>
        <end position="465"/>
    </location>
</feature>
<sequence length="541" mass="59222">MTSLTPRAPYTEDELKKLYPANLELQLVQILMRHGERSPVSARFQNAGLPPFWPYCSAVRQLKSAVRGGGDGDGDRFGTLEWKRRLEAFGPGDEPVLASGPRGELDGVCDMGMLTDRGRQTTYELGRRLRALYVDRLGFLPATLRDADGLYLRATPIPRALDSLQETFAGLYPPRARAPGFPPPAILTRAPADETLFPNDSNCRRFAALSRAFAQRAADRWNATDEMAYLTRLYGRWMPEESPRVAVDSRPRLSGIMDTVNSTLAHGPETRLPREFYDARGRAIVEKIGVEEWFAGYKESREYRALGIGSLMGDVVSRMVGSAERSAADGAYEVAKVLGDGPVAEGRGATPIRFGLSGCHDTTIAGVLASLGAFDDDRWPPYTSHIAIELFRGSDTPAPPTPGDSEVRGAATIPPAENNAREKTSWLASLFSWAGPSTPSSPRAKPGNPPPGIGRKRTEELTPEERAKLDGHYVRLRYNDEVVVVPGCRAPGKHLPGDESFCTLAAFKTIVDKFVPVNWKRECRANINAPAFPAKPEPAGY</sequence>
<dbReference type="PANTHER" id="PTHR11567">
    <property type="entry name" value="ACID PHOSPHATASE-RELATED"/>
    <property type="match status" value="1"/>
</dbReference>
<dbReference type="Pfam" id="PF00328">
    <property type="entry name" value="His_Phos_2"/>
    <property type="match status" value="1"/>
</dbReference>
<dbReference type="EMBL" id="QJNS01000248">
    <property type="protein sequence ID" value="RYO81550.1"/>
    <property type="molecule type" value="Genomic_DNA"/>
</dbReference>
<comment type="caution">
    <text evidence="5">The sequence shown here is derived from an EMBL/GenBank/DDBJ whole genome shotgun (WGS) entry which is preliminary data.</text>
</comment>
<dbReference type="Gene3D" id="3.40.50.1240">
    <property type="entry name" value="Phosphoglycerate mutase-like"/>
    <property type="match status" value="1"/>
</dbReference>
<dbReference type="SUPFAM" id="SSF53254">
    <property type="entry name" value="Phosphoglycerate mutase-like"/>
    <property type="match status" value="1"/>
</dbReference>
<dbReference type="PANTHER" id="PTHR11567:SF110">
    <property type="entry name" value="2-PHOSPHOXYLOSE PHOSPHATASE 1"/>
    <property type="match status" value="1"/>
</dbReference>
<keyword evidence="6" id="KW-1185">Reference proteome</keyword>
<feature type="region of interest" description="Disordered" evidence="4">
    <location>
        <begin position="434"/>
        <end position="465"/>
    </location>
</feature>
<dbReference type="InterPro" id="IPR000560">
    <property type="entry name" value="His_Pase_clade-2"/>
</dbReference>
<evidence type="ECO:0000256" key="3">
    <source>
        <dbReference type="ARBA" id="ARBA00022801"/>
    </source>
</evidence>
<keyword evidence="3" id="KW-0378">Hydrolase</keyword>
<evidence type="ECO:0000256" key="4">
    <source>
        <dbReference type="SAM" id="MobiDB-lite"/>
    </source>
</evidence>
<evidence type="ECO:0000256" key="2">
    <source>
        <dbReference type="ARBA" id="ARBA00012632"/>
    </source>
</evidence>
<dbReference type="InterPro" id="IPR029033">
    <property type="entry name" value="His_PPase_superfam"/>
</dbReference>
<reference evidence="5 6" key="1">
    <citation type="submission" date="2018-06" db="EMBL/GenBank/DDBJ databases">
        <title>Complete Genomes of Monosporascus.</title>
        <authorList>
            <person name="Robinson A.J."/>
            <person name="Natvig D.O."/>
        </authorList>
    </citation>
    <scope>NUCLEOTIDE SEQUENCE [LARGE SCALE GENOMIC DNA]</scope>
    <source>
        <strain evidence="5 6">CBS 609.92</strain>
    </source>
</reference>
<accession>A0ABY0H0A3</accession>
<gene>
    <name evidence="5" type="ORF">DL762_007041</name>
</gene>
<feature type="region of interest" description="Disordered" evidence="4">
    <location>
        <begin position="393"/>
        <end position="419"/>
    </location>
</feature>
<dbReference type="CDD" id="cd07061">
    <property type="entry name" value="HP_HAP_like"/>
    <property type="match status" value="1"/>
</dbReference>
<comment type="similarity">
    <text evidence="1">Belongs to the histidine acid phosphatase family.</text>
</comment>
<dbReference type="InterPro" id="IPR033379">
    <property type="entry name" value="Acid_Pase_AS"/>
</dbReference>
<dbReference type="InterPro" id="IPR050645">
    <property type="entry name" value="Histidine_acid_phosphatase"/>
</dbReference>
<protein>
    <recommendedName>
        <fullName evidence="2">3-phytase</fullName>
        <ecNumber evidence="2">3.1.3.8</ecNumber>
    </recommendedName>
</protein>
<evidence type="ECO:0000313" key="5">
    <source>
        <dbReference type="EMBL" id="RYO81550.1"/>
    </source>
</evidence>